<dbReference type="InterPro" id="IPR016161">
    <property type="entry name" value="Ald_DH/histidinol_DH"/>
</dbReference>
<reference evidence="4 5" key="1">
    <citation type="submission" date="2018-06" db="EMBL/GenBank/DDBJ databases">
        <title>Extensive metabolic versatility and redundancy in microbially diverse, dynamic hydrothermal sediments.</title>
        <authorList>
            <person name="Dombrowski N."/>
            <person name="Teske A."/>
            <person name="Baker B.J."/>
        </authorList>
    </citation>
    <scope>NUCLEOTIDE SEQUENCE [LARGE SCALE GENOMIC DNA]</scope>
    <source>
        <strain evidence="4">B36_G15</strain>
    </source>
</reference>
<name>A0A660SMV6_UNCW3</name>
<dbReference type="InterPro" id="IPR016162">
    <property type="entry name" value="Ald_DH_N"/>
</dbReference>
<evidence type="ECO:0000313" key="5">
    <source>
        <dbReference type="Proteomes" id="UP000268469"/>
    </source>
</evidence>
<dbReference type="InterPro" id="IPR015590">
    <property type="entry name" value="Aldehyde_DH_dom"/>
</dbReference>
<dbReference type="PANTHER" id="PTHR42991">
    <property type="entry name" value="ALDEHYDE DEHYDROGENASE"/>
    <property type="match status" value="1"/>
</dbReference>
<dbReference type="AlphaFoldDB" id="A0A660SMV6"/>
<dbReference type="Gene3D" id="3.40.309.10">
    <property type="entry name" value="Aldehyde Dehydrogenase, Chain A, domain 2"/>
    <property type="match status" value="1"/>
</dbReference>
<protein>
    <submittedName>
        <fullName evidence="4">Aldehyde dehydrogenase</fullName>
    </submittedName>
</protein>
<dbReference type="InterPro" id="IPR051020">
    <property type="entry name" value="ALDH-related_metabolic_enz"/>
</dbReference>
<evidence type="ECO:0000256" key="1">
    <source>
        <dbReference type="ARBA" id="ARBA00009986"/>
    </source>
</evidence>
<dbReference type="EMBL" id="QNBE01000012">
    <property type="protein sequence ID" value="RKX71290.1"/>
    <property type="molecule type" value="Genomic_DNA"/>
</dbReference>
<evidence type="ECO:0000256" key="2">
    <source>
        <dbReference type="ARBA" id="ARBA00023002"/>
    </source>
</evidence>
<dbReference type="GO" id="GO:0008911">
    <property type="term" value="F:lactaldehyde dehydrogenase (NAD+) activity"/>
    <property type="evidence" value="ECO:0007669"/>
    <property type="project" value="TreeGrafter"/>
</dbReference>
<comment type="similarity">
    <text evidence="1">Belongs to the aldehyde dehydrogenase family.</text>
</comment>
<sequence length="467" mass="50964">MFYLGSRVKKDRSLEVISPYDGKIVERVGISEADDIQRAIETARLGNEKLKRLPTGERAAILRRSGEIIGKRREEFARTLALEVGKTIKEARGEVDRCINTLNLSAIAAMELSGETVNFDLFGKSRKVGFYKRVPVGITVAISPFNFPLNLVAHKLGPSVAAGNGIILKPASKTPLSGIMLAEVLVEAGLPKEAITVLIGSGREIGEPLVSHPEVRLVTFTGSLEVGKRIAHLAGLKKLVMELGSNSGVIIWKDGDLSRAAKRIRLGGYALAGQVCISVQRVYVEESVAAEFLEIFQKEVESIRFGDPLREETEMGPMITEDAARNAEGLVAEAVEMGGELKTGGRRNFTMFEPTILFNVPEDARVMREEAFAPIVVVNPVRSLDEAITRMNNSVYGLQAGVYTRDLGVAFRCLEELDAGGVLINEIPTFRVDNMPYGGMKGSGLGREGPKFAIEEHTEIKLMIIDR</sequence>
<comment type="caution">
    <text evidence="4">The sequence shown here is derived from an EMBL/GenBank/DDBJ whole genome shotgun (WGS) entry which is preliminary data.</text>
</comment>
<accession>A0A660SMV6</accession>
<dbReference type="Gene3D" id="3.40.605.10">
    <property type="entry name" value="Aldehyde Dehydrogenase, Chain A, domain 1"/>
    <property type="match status" value="1"/>
</dbReference>
<dbReference type="Pfam" id="PF00171">
    <property type="entry name" value="Aldedh"/>
    <property type="match status" value="1"/>
</dbReference>
<evidence type="ECO:0000259" key="3">
    <source>
        <dbReference type="Pfam" id="PF00171"/>
    </source>
</evidence>
<dbReference type="InterPro" id="IPR016163">
    <property type="entry name" value="Ald_DH_C"/>
</dbReference>
<evidence type="ECO:0000313" key="4">
    <source>
        <dbReference type="EMBL" id="RKX71290.1"/>
    </source>
</evidence>
<dbReference type="Proteomes" id="UP000268469">
    <property type="component" value="Unassembled WGS sequence"/>
</dbReference>
<gene>
    <name evidence="4" type="ORF">DRP53_02020</name>
</gene>
<keyword evidence="2" id="KW-0560">Oxidoreductase</keyword>
<dbReference type="FunFam" id="3.40.605.10:FF:000007">
    <property type="entry name" value="NAD/NADP-dependent betaine aldehyde dehydrogenase"/>
    <property type="match status" value="1"/>
</dbReference>
<proteinExistence type="inferred from homology"/>
<feature type="domain" description="Aldehyde dehydrogenase" evidence="3">
    <location>
        <begin position="11"/>
        <end position="461"/>
    </location>
</feature>
<dbReference type="SUPFAM" id="SSF53720">
    <property type="entry name" value="ALDH-like"/>
    <property type="match status" value="1"/>
</dbReference>
<organism evidence="4 5">
    <name type="scientific">candidate division WOR-3 bacterium</name>
    <dbReference type="NCBI Taxonomy" id="2052148"/>
    <lineage>
        <taxon>Bacteria</taxon>
        <taxon>Bacteria division WOR-3</taxon>
    </lineage>
</organism>
<dbReference type="PANTHER" id="PTHR42991:SF1">
    <property type="entry name" value="ALDEHYDE DEHYDROGENASE"/>
    <property type="match status" value="1"/>
</dbReference>